<dbReference type="Pfam" id="PF01728">
    <property type="entry name" value="FtsJ"/>
    <property type="match status" value="1"/>
</dbReference>
<dbReference type="GO" id="GO:0000466">
    <property type="term" value="P:maturation of 5.8S rRNA from tricistronic rRNA transcript (SSU-rRNA, 5.8S rRNA, LSU-rRNA)"/>
    <property type="evidence" value="ECO:0007669"/>
    <property type="project" value="TreeGrafter"/>
</dbReference>
<evidence type="ECO:0000256" key="8">
    <source>
        <dbReference type="HAMAP-Rule" id="MF_03163"/>
    </source>
</evidence>
<evidence type="ECO:0000313" key="14">
    <source>
        <dbReference type="Proteomes" id="UP001255856"/>
    </source>
</evidence>
<feature type="compositionally biased region" description="Acidic residues" evidence="9">
    <location>
        <begin position="511"/>
        <end position="524"/>
    </location>
</feature>
<evidence type="ECO:0000256" key="7">
    <source>
        <dbReference type="ARBA" id="ARBA00023242"/>
    </source>
</evidence>
<feature type="compositionally biased region" description="Basic and acidic residues" evidence="9">
    <location>
        <begin position="751"/>
        <end position="762"/>
    </location>
</feature>
<proteinExistence type="inferred from homology"/>
<keyword evidence="14" id="KW-1185">Reference proteome</keyword>
<dbReference type="GO" id="GO:0000463">
    <property type="term" value="P:maturation of LSU-rRNA from tricistronic rRNA transcript (SSU-rRNA, 5.8S rRNA, LSU-rRNA)"/>
    <property type="evidence" value="ECO:0007669"/>
    <property type="project" value="TreeGrafter"/>
</dbReference>
<dbReference type="InterPro" id="IPR015507">
    <property type="entry name" value="rRNA-MeTfrase_E"/>
</dbReference>
<dbReference type="Pfam" id="PF07780">
    <property type="entry name" value="Spb1_C"/>
    <property type="match status" value="1"/>
</dbReference>
<feature type="binding site" evidence="8">
    <location>
        <position position="56"/>
    </location>
    <ligand>
        <name>S-adenosyl-L-methionine</name>
        <dbReference type="ChEBI" id="CHEBI:59789"/>
    </ligand>
</feature>
<dbReference type="InterPro" id="IPR028589">
    <property type="entry name" value="SPB1-like"/>
</dbReference>
<feature type="domain" description="DUF3381" evidence="12">
    <location>
        <begin position="237"/>
        <end position="396"/>
    </location>
</feature>
<evidence type="ECO:0000313" key="13">
    <source>
        <dbReference type="EMBL" id="KAK2077301.1"/>
    </source>
</evidence>
<evidence type="ECO:0000259" key="10">
    <source>
        <dbReference type="Pfam" id="PF01728"/>
    </source>
</evidence>
<dbReference type="GO" id="GO:0008650">
    <property type="term" value="F:rRNA (uridine-2'-O-)-methyltransferase activity"/>
    <property type="evidence" value="ECO:0007669"/>
    <property type="project" value="TreeGrafter"/>
</dbReference>
<feature type="domain" description="Ribosomal RNA methyltransferase FtsJ" evidence="10">
    <location>
        <begin position="24"/>
        <end position="200"/>
    </location>
</feature>
<sequence length="834" mass="92176">MGQKKKLGKTRLDKFYHLAKEQGYRSRAAFKLIQLNRKYDFLSSARSCLDLCAAPGGWLQVAAKTMPIGSLILGVDLVPIRPVRGARTYIGDITTAETRALLKRESNGALFDVVLHDGAPNVGGAWASEAYSQAALALESLRLATDTLAPGGTFVTKVFRSKDYTPLMYALKQLFKSVEATKPAASRSTSAEIFVVCQKYKAPSKIDPRLLDPKHLFQEVTDAPRVGGPDALLKQKQAQRRFREGYEDGVSTLHKALPAATFVLQDRAIEALGAYTALDLGAPAGEPEAEAFVREHPATSAEVRALCADLQVLGRSEFKQLLKWRLVVRKDWLKSRDKGKEGEAAAAEENAQPKEEEEEEDAEAALLREMEEIQSKMERAAKRERKKRRELRGKARLRAAQLAASEGIVNEDGELGMFNLPGVRGGAEDVERLTRAAVPDESDFESEDEVAPSDASSSSEEEGRDEAERYSRELDRALDRSYDAWRQGRAVKTREGGEIVKKRRRRVGMDGDLDSEEEEEGEDEALVRFDDAEARGAAGGGLVVGLDERLAGVARTPAAAAAQWFGQDFFEDPDVAEDAEEEEEEEEMLVAPEPSDAGRADDADELVESDESEDEAPAPAAAPGAASRTAPARRGADFEVVPAQASSDSESDEDDELELLDDEAKATMMAIAKKMLRRKVKDDIVEAAYSRYAFHDSDVPRWFEEEERRFMRPIAPVSAEEVREAREALRAVSARPMRKVAEAKARKAKRLNERLSKARQKAEAIAASEDGSASAKVREIERLYKDARGRGRGKKKPSRSDQYKKKGPHLDKRMKKDKRGMERAAAKKKGGKRR</sequence>
<feature type="compositionally biased region" description="Acidic residues" evidence="9">
    <location>
        <begin position="440"/>
        <end position="451"/>
    </location>
</feature>
<dbReference type="InterPro" id="IPR024576">
    <property type="entry name" value="rRNA_MeTfrase_Spb1_DUF3381"/>
</dbReference>
<keyword evidence="4 8" id="KW-0489">Methyltransferase</keyword>
<dbReference type="Gene3D" id="3.40.50.150">
    <property type="entry name" value="Vaccinia Virus protein VP39"/>
    <property type="match status" value="1"/>
</dbReference>
<feature type="domain" description="Ribosomal RNA methyltransferase SPB1-like C-terminal" evidence="11">
    <location>
        <begin position="636"/>
        <end position="825"/>
    </location>
</feature>
<evidence type="ECO:0000259" key="11">
    <source>
        <dbReference type="Pfam" id="PF07780"/>
    </source>
</evidence>
<feature type="binding site" evidence="8">
    <location>
        <position position="58"/>
    </location>
    <ligand>
        <name>S-adenosyl-L-methionine</name>
        <dbReference type="ChEBI" id="CHEBI:59789"/>
    </ligand>
</feature>
<dbReference type="Proteomes" id="UP001255856">
    <property type="component" value="Unassembled WGS sequence"/>
</dbReference>
<evidence type="ECO:0000256" key="2">
    <source>
        <dbReference type="ARBA" id="ARBA00022517"/>
    </source>
</evidence>
<keyword evidence="5 8" id="KW-0808">Transferase</keyword>
<feature type="compositionally biased region" description="Basic and acidic residues" evidence="9">
    <location>
        <begin position="798"/>
        <end position="811"/>
    </location>
</feature>
<evidence type="ECO:0000256" key="1">
    <source>
        <dbReference type="ARBA" id="ARBA00004604"/>
    </source>
</evidence>
<dbReference type="PANTHER" id="PTHR10920:SF13">
    <property type="entry name" value="PRE-RRNA 2'-O-RIBOSE RNA METHYLTRANSFERASE FTSJ3"/>
    <property type="match status" value="1"/>
</dbReference>
<feature type="compositionally biased region" description="Acidic residues" evidence="9">
    <location>
        <begin position="602"/>
        <end position="616"/>
    </location>
</feature>
<feature type="binding site" evidence="8">
    <location>
        <position position="92"/>
    </location>
    <ligand>
        <name>S-adenosyl-L-methionine</name>
        <dbReference type="ChEBI" id="CHEBI:59789"/>
    </ligand>
</feature>
<comment type="function">
    <text evidence="8">Probable methyltransferase involved in the maturation of rRNA and in the biogenesis of ribosomal subunits.</text>
</comment>
<reference evidence="13" key="1">
    <citation type="submission" date="2021-01" db="EMBL/GenBank/DDBJ databases">
        <authorList>
            <person name="Eckstrom K.M.E."/>
        </authorList>
    </citation>
    <scope>NUCLEOTIDE SEQUENCE</scope>
    <source>
        <strain evidence="13">UVCC 0001</strain>
    </source>
</reference>
<evidence type="ECO:0000256" key="5">
    <source>
        <dbReference type="ARBA" id="ARBA00022679"/>
    </source>
</evidence>
<feature type="compositionally biased region" description="Low complexity" evidence="9">
    <location>
        <begin position="617"/>
        <end position="633"/>
    </location>
</feature>
<dbReference type="PANTHER" id="PTHR10920">
    <property type="entry name" value="RIBOSOMAL RNA METHYLTRANSFERASE"/>
    <property type="match status" value="1"/>
</dbReference>
<dbReference type="EMBL" id="JASFZW010000007">
    <property type="protein sequence ID" value="KAK2077301.1"/>
    <property type="molecule type" value="Genomic_DNA"/>
</dbReference>
<feature type="compositionally biased region" description="Basic and acidic residues" evidence="9">
    <location>
        <begin position="776"/>
        <end position="789"/>
    </location>
</feature>
<dbReference type="HAMAP" id="MF_03163">
    <property type="entry name" value="RNA_methyltr_E_SPB1"/>
    <property type="match status" value="1"/>
</dbReference>
<gene>
    <name evidence="13" type="ORF">QBZ16_004935</name>
</gene>
<feature type="region of interest" description="Disordered" evidence="9">
    <location>
        <begin position="338"/>
        <end position="363"/>
    </location>
</feature>
<evidence type="ECO:0000256" key="6">
    <source>
        <dbReference type="ARBA" id="ARBA00022691"/>
    </source>
</evidence>
<dbReference type="EC" id="2.1.1.-" evidence="8"/>
<name>A0AAD9IF84_PROWI</name>
<evidence type="ECO:0000256" key="3">
    <source>
        <dbReference type="ARBA" id="ARBA00022552"/>
    </source>
</evidence>
<keyword evidence="3 8" id="KW-0698">rRNA processing</keyword>
<comment type="catalytic activity">
    <reaction evidence="8">
        <text>a ribonucleotide in rRNA + S-adenosyl-L-methionine = a 2'-O-methylribonucleotide in rRNA + S-adenosyl-L-homocysteine + H(+)</text>
        <dbReference type="Rhea" id="RHEA:48628"/>
        <dbReference type="Rhea" id="RHEA-COMP:12164"/>
        <dbReference type="Rhea" id="RHEA-COMP:12165"/>
        <dbReference type="ChEBI" id="CHEBI:15378"/>
        <dbReference type="ChEBI" id="CHEBI:57856"/>
        <dbReference type="ChEBI" id="CHEBI:59789"/>
        <dbReference type="ChEBI" id="CHEBI:90675"/>
        <dbReference type="ChEBI" id="CHEBI:90676"/>
    </reaction>
</comment>
<organism evidence="13 14">
    <name type="scientific">Prototheca wickerhamii</name>
    <dbReference type="NCBI Taxonomy" id="3111"/>
    <lineage>
        <taxon>Eukaryota</taxon>
        <taxon>Viridiplantae</taxon>
        <taxon>Chlorophyta</taxon>
        <taxon>core chlorophytes</taxon>
        <taxon>Trebouxiophyceae</taxon>
        <taxon>Chlorellales</taxon>
        <taxon>Chlorellaceae</taxon>
        <taxon>Prototheca</taxon>
    </lineage>
</organism>
<feature type="region of interest" description="Disordered" evidence="9">
    <location>
        <begin position="501"/>
        <end position="526"/>
    </location>
</feature>
<evidence type="ECO:0000256" key="9">
    <source>
        <dbReference type="SAM" id="MobiDB-lite"/>
    </source>
</evidence>
<evidence type="ECO:0000256" key="4">
    <source>
        <dbReference type="ARBA" id="ARBA00022603"/>
    </source>
</evidence>
<evidence type="ECO:0000259" key="12">
    <source>
        <dbReference type="Pfam" id="PF11861"/>
    </source>
</evidence>
<dbReference type="InterPro" id="IPR050082">
    <property type="entry name" value="RNA_methyltr_RlmE"/>
</dbReference>
<keyword evidence="2 8" id="KW-0690">Ribosome biogenesis</keyword>
<protein>
    <recommendedName>
        <fullName evidence="8">Putative rRNA methyltransferase</fullName>
        <ecNumber evidence="8">2.1.1.-</ecNumber>
    </recommendedName>
    <alternativeName>
        <fullName evidence="8">2'-O-ribose RNA methyltransferase SPB1 homolog</fullName>
    </alternativeName>
</protein>
<dbReference type="InterPro" id="IPR012920">
    <property type="entry name" value="rRNA_MeTfrase_SPB1-like_C"/>
</dbReference>
<dbReference type="InterPro" id="IPR029063">
    <property type="entry name" value="SAM-dependent_MTases_sf"/>
</dbReference>
<dbReference type="InterPro" id="IPR002877">
    <property type="entry name" value="RNA_MeTrfase_FtsJ_dom"/>
</dbReference>
<comment type="similarity">
    <text evidence="8">Belongs to the class I-like SAM-binding methyltransferase superfamily. RNA methyltransferase RlmE family. SPB1 subfamily.</text>
</comment>
<feature type="compositionally biased region" description="Acidic residues" evidence="9">
    <location>
        <begin position="569"/>
        <end position="588"/>
    </location>
</feature>
<feature type="binding site" evidence="8">
    <location>
        <position position="76"/>
    </location>
    <ligand>
        <name>S-adenosyl-L-methionine</name>
        <dbReference type="ChEBI" id="CHEBI:59789"/>
    </ligand>
</feature>
<dbReference type="GO" id="GO:0016435">
    <property type="term" value="F:rRNA (guanine) methyltransferase activity"/>
    <property type="evidence" value="ECO:0007669"/>
    <property type="project" value="TreeGrafter"/>
</dbReference>
<comment type="subcellular location">
    <subcellularLocation>
        <location evidence="1 8">Nucleus</location>
        <location evidence="1 8">Nucleolus</location>
    </subcellularLocation>
</comment>
<dbReference type="AlphaFoldDB" id="A0AAD9IF84"/>
<comment type="caution">
    <text evidence="13">The sequence shown here is derived from an EMBL/GenBank/DDBJ whole genome shotgun (WGS) entry which is preliminary data.</text>
</comment>
<dbReference type="SUPFAM" id="SSF53335">
    <property type="entry name" value="S-adenosyl-L-methionine-dependent methyltransferases"/>
    <property type="match status" value="1"/>
</dbReference>
<keyword evidence="7 8" id="KW-0539">Nucleus</keyword>
<dbReference type="GO" id="GO:0030687">
    <property type="term" value="C:preribosome, large subunit precursor"/>
    <property type="evidence" value="ECO:0007669"/>
    <property type="project" value="TreeGrafter"/>
</dbReference>
<dbReference type="HAMAP" id="MF_01547">
    <property type="entry name" value="RNA_methyltr_E"/>
    <property type="match status" value="1"/>
</dbReference>
<dbReference type="GO" id="GO:0005730">
    <property type="term" value="C:nucleolus"/>
    <property type="evidence" value="ECO:0007669"/>
    <property type="project" value="UniProtKB-SubCell"/>
</dbReference>
<dbReference type="FunFam" id="3.40.50.150:FF:000004">
    <property type="entry name" value="AdoMet-dependent rRNA methyltransferase SPB1"/>
    <property type="match status" value="1"/>
</dbReference>
<feature type="region of interest" description="Disordered" evidence="9">
    <location>
        <begin position="565"/>
        <end position="657"/>
    </location>
</feature>
<feature type="region of interest" description="Disordered" evidence="9">
    <location>
        <begin position="425"/>
        <end position="472"/>
    </location>
</feature>
<keyword evidence="6 8" id="KW-0949">S-adenosyl-L-methionine</keyword>
<dbReference type="Pfam" id="PF11861">
    <property type="entry name" value="DUF3381"/>
    <property type="match status" value="1"/>
</dbReference>
<feature type="region of interest" description="Disordered" evidence="9">
    <location>
        <begin position="751"/>
        <end position="834"/>
    </location>
</feature>
<feature type="binding site" evidence="8">
    <location>
        <position position="117"/>
    </location>
    <ligand>
        <name>S-adenosyl-L-methionine</name>
        <dbReference type="ChEBI" id="CHEBI:59789"/>
    </ligand>
</feature>
<accession>A0AAD9IF84</accession>
<feature type="active site" description="Proton acceptor" evidence="8">
    <location>
        <position position="157"/>
    </location>
</feature>